<dbReference type="GO" id="GO:0001817">
    <property type="term" value="P:regulation of cytokine production"/>
    <property type="evidence" value="ECO:0007669"/>
    <property type="project" value="TreeGrafter"/>
</dbReference>
<evidence type="ECO:0000313" key="8">
    <source>
        <dbReference type="EMBL" id="KAJ8407424.1"/>
    </source>
</evidence>
<sequence>MSVHPYVSPAATQNLRCHRNFPTAIRRAPADEKQWLQSDRSSSGAGSQRSFVESLDAFPVGNIGEDALLDCSFQSSGADGKRADGVSVTWEKAGLSGVVFDFQNQAAQLKNQNPRFKDRAQLFLRAVAAGNASLLLRSVGLQDAGVYQCSVSAPSGQGSVSVHLRVAAYSSPRFSRSENTLRGEAQRWYPKPNVTWTDHDGHTLNGSTQFLNNSAGIFRLVTRLDPVQMDDTYICLIRNHLVTSISQATVTEKEITARTHFTFSPAPSLLPLHLVLTAPLHLWASCLLI</sequence>
<dbReference type="EMBL" id="JAINUG010000039">
    <property type="protein sequence ID" value="KAJ8407424.1"/>
    <property type="molecule type" value="Genomic_DNA"/>
</dbReference>
<dbReference type="CDD" id="cd00096">
    <property type="entry name" value="Ig"/>
    <property type="match status" value="1"/>
</dbReference>
<evidence type="ECO:0000256" key="4">
    <source>
        <dbReference type="ARBA" id="ARBA00023157"/>
    </source>
</evidence>
<evidence type="ECO:0000256" key="1">
    <source>
        <dbReference type="ARBA" id="ARBA00004370"/>
    </source>
</evidence>
<dbReference type="InterPro" id="IPR050504">
    <property type="entry name" value="IgSF_BTN/MOG"/>
</dbReference>
<proteinExistence type="predicted"/>
<dbReference type="InterPro" id="IPR007110">
    <property type="entry name" value="Ig-like_dom"/>
</dbReference>
<dbReference type="GO" id="GO:0050863">
    <property type="term" value="P:regulation of T cell activation"/>
    <property type="evidence" value="ECO:0007669"/>
    <property type="project" value="UniProtKB-ARBA"/>
</dbReference>
<dbReference type="PROSITE" id="PS50835">
    <property type="entry name" value="IG_LIKE"/>
    <property type="match status" value="1"/>
</dbReference>
<dbReference type="SMART" id="SM00409">
    <property type="entry name" value="IG"/>
    <property type="match status" value="1"/>
</dbReference>
<evidence type="ECO:0000256" key="5">
    <source>
        <dbReference type="ARBA" id="ARBA00023180"/>
    </source>
</evidence>
<dbReference type="SUPFAM" id="SSF48726">
    <property type="entry name" value="Immunoglobulin"/>
    <property type="match status" value="2"/>
</dbReference>
<organism evidence="8 9">
    <name type="scientific">Aldrovandia affinis</name>
    <dbReference type="NCBI Taxonomy" id="143900"/>
    <lineage>
        <taxon>Eukaryota</taxon>
        <taxon>Metazoa</taxon>
        <taxon>Chordata</taxon>
        <taxon>Craniata</taxon>
        <taxon>Vertebrata</taxon>
        <taxon>Euteleostomi</taxon>
        <taxon>Actinopterygii</taxon>
        <taxon>Neopterygii</taxon>
        <taxon>Teleostei</taxon>
        <taxon>Notacanthiformes</taxon>
        <taxon>Halosauridae</taxon>
        <taxon>Aldrovandia</taxon>
    </lineage>
</organism>
<evidence type="ECO:0000256" key="6">
    <source>
        <dbReference type="ARBA" id="ARBA00023319"/>
    </source>
</evidence>
<comment type="caution">
    <text evidence="8">The sequence shown here is derived from an EMBL/GenBank/DDBJ whole genome shotgun (WGS) entry which is preliminary data.</text>
</comment>
<dbReference type="FunFam" id="2.60.40.10:FF:000142">
    <property type="entry name" value="V-set domain-containing T-cell activation inhibitor 1"/>
    <property type="match status" value="1"/>
</dbReference>
<keyword evidence="6" id="KW-0393">Immunoglobulin domain</keyword>
<dbReference type="InterPro" id="IPR036179">
    <property type="entry name" value="Ig-like_dom_sf"/>
</dbReference>
<dbReference type="Pfam" id="PF07686">
    <property type="entry name" value="V-set"/>
    <property type="match status" value="1"/>
</dbReference>
<dbReference type="GO" id="GO:0005102">
    <property type="term" value="F:signaling receptor binding"/>
    <property type="evidence" value="ECO:0007669"/>
    <property type="project" value="TreeGrafter"/>
</dbReference>
<dbReference type="InterPro" id="IPR053896">
    <property type="entry name" value="BTN3A2-like_Ig-C"/>
</dbReference>
<dbReference type="InterPro" id="IPR003599">
    <property type="entry name" value="Ig_sub"/>
</dbReference>
<dbReference type="Gene3D" id="2.60.40.10">
    <property type="entry name" value="Immunoglobulins"/>
    <property type="match status" value="2"/>
</dbReference>
<evidence type="ECO:0000313" key="9">
    <source>
        <dbReference type="Proteomes" id="UP001221898"/>
    </source>
</evidence>
<keyword evidence="9" id="KW-1185">Reference proteome</keyword>
<evidence type="ECO:0000259" key="7">
    <source>
        <dbReference type="PROSITE" id="PS50835"/>
    </source>
</evidence>
<keyword evidence="5" id="KW-0325">Glycoprotein</keyword>
<dbReference type="PANTHER" id="PTHR24100:SF0">
    <property type="entry name" value="V-SET DOMAIN-CONTAINING T-CELL ACTIVATION INHIBITOR 1"/>
    <property type="match status" value="1"/>
</dbReference>
<dbReference type="PANTHER" id="PTHR24100">
    <property type="entry name" value="BUTYROPHILIN"/>
    <property type="match status" value="1"/>
</dbReference>
<dbReference type="InterPro" id="IPR013106">
    <property type="entry name" value="Ig_V-set"/>
</dbReference>
<protein>
    <recommendedName>
        <fullName evidence="7">Ig-like domain-containing protein</fullName>
    </recommendedName>
</protein>
<name>A0AAD7SR97_9TELE</name>
<dbReference type="GO" id="GO:0050852">
    <property type="term" value="P:T cell receptor signaling pathway"/>
    <property type="evidence" value="ECO:0007669"/>
    <property type="project" value="TreeGrafter"/>
</dbReference>
<evidence type="ECO:0000256" key="3">
    <source>
        <dbReference type="ARBA" id="ARBA00023136"/>
    </source>
</evidence>
<keyword evidence="4" id="KW-1015">Disulfide bond</keyword>
<dbReference type="GO" id="GO:1903037">
    <property type="term" value="P:regulation of leukocyte cell-cell adhesion"/>
    <property type="evidence" value="ECO:0007669"/>
    <property type="project" value="UniProtKB-ARBA"/>
</dbReference>
<dbReference type="InterPro" id="IPR013783">
    <property type="entry name" value="Ig-like_fold"/>
</dbReference>
<dbReference type="GO" id="GO:0009897">
    <property type="term" value="C:external side of plasma membrane"/>
    <property type="evidence" value="ECO:0007669"/>
    <property type="project" value="TreeGrafter"/>
</dbReference>
<dbReference type="AlphaFoldDB" id="A0AAD7SR97"/>
<evidence type="ECO:0000256" key="2">
    <source>
        <dbReference type="ARBA" id="ARBA00022729"/>
    </source>
</evidence>
<gene>
    <name evidence="8" type="ORF">AAFF_G00279980</name>
</gene>
<keyword evidence="3" id="KW-0472">Membrane</keyword>
<comment type="subcellular location">
    <subcellularLocation>
        <location evidence="1">Membrane</location>
    </subcellularLocation>
</comment>
<accession>A0AAD7SR97</accession>
<keyword evidence="2" id="KW-0732">Signal</keyword>
<feature type="domain" description="Ig-like" evidence="7">
    <location>
        <begin position="64"/>
        <end position="161"/>
    </location>
</feature>
<dbReference type="Proteomes" id="UP001221898">
    <property type="component" value="Unassembled WGS sequence"/>
</dbReference>
<dbReference type="Pfam" id="PF22705">
    <property type="entry name" value="C2-set_3"/>
    <property type="match status" value="1"/>
</dbReference>
<reference evidence="8" key="1">
    <citation type="journal article" date="2023" name="Science">
        <title>Genome structures resolve the early diversification of teleost fishes.</title>
        <authorList>
            <person name="Parey E."/>
            <person name="Louis A."/>
            <person name="Montfort J."/>
            <person name="Bouchez O."/>
            <person name="Roques C."/>
            <person name="Iampietro C."/>
            <person name="Lluch J."/>
            <person name="Castinel A."/>
            <person name="Donnadieu C."/>
            <person name="Desvignes T."/>
            <person name="Floi Bucao C."/>
            <person name="Jouanno E."/>
            <person name="Wen M."/>
            <person name="Mejri S."/>
            <person name="Dirks R."/>
            <person name="Jansen H."/>
            <person name="Henkel C."/>
            <person name="Chen W.J."/>
            <person name="Zahm M."/>
            <person name="Cabau C."/>
            <person name="Klopp C."/>
            <person name="Thompson A.W."/>
            <person name="Robinson-Rechavi M."/>
            <person name="Braasch I."/>
            <person name="Lecointre G."/>
            <person name="Bobe J."/>
            <person name="Postlethwait J.H."/>
            <person name="Berthelot C."/>
            <person name="Roest Crollius H."/>
            <person name="Guiguen Y."/>
        </authorList>
    </citation>
    <scope>NUCLEOTIDE SEQUENCE</scope>
    <source>
        <strain evidence="8">NC1722</strain>
    </source>
</reference>